<dbReference type="PANTHER" id="PTHR48073:SF2">
    <property type="entry name" value="O-SUCCINYLBENZOATE SYNTHASE"/>
    <property type="match status" value="1"/>
</dbReference>
<dbReference type="PANTHER" id="PTHR48073">
    <property type="entry name" value="O-SUCCINYLBENZOATE SYNTHASE-RELATED"/>
    <property type="match status" value="1"/>
</dbReference>
<dbReference type="InterPro" id="IPR029065">
    <property type="entry name" value="Enolase_C-like"/>
</dbReference>
<dbReference type="SFLD" id="SFLDF00009">
    <property type="entry name" value="o-succinylbenzoate_synthase"/>
    <property type="match status" value="1"/>
</dbReference>
<comment type="similarity">
    <text evidence="1">Belongs to the mandelate racemase/muconate lactonizing enzyme family.</text>
</comment>
<accession>A0ABY6YY85</accession>
<organism evidence="5 6">
    <name type="scientific">Alicyclobacillus dauci</name>
    <dbReference type="NCBI Taxonomy" id="1475485"/>
    <lineage>
        <taxon>Bacteria</taxon>
        <taxon>Bacillati</taxon>
        <taxon>Bacillota</taxon>
        <taxon>Bacilli</taxon>
        <taxon>Bacillales</taxon>
        <taxon>Alicyclobacillaceae</taxon>
        <taxon>Alicyclobacillus</taxon>
    </lineage>
</organism>
<dbReference type="SFLD" id="SFLDG00180">
    <property type="entry name" value="muconate_cycloisomerase"/>
    <property type="match status" value="1"/>
</dbReference>
<dbReference type="InterPro" id="IPR013342">
    <property type="entry name" value="Mandelate_racemase_C"/>
</dbReference>
<dbReference type="Gene3D" id="3.20.20.120">
    <property type="entry name" value="Enolase-like C-terminal domain"/>
    <property type="match status" value="1"/>
</dbReference>
<dbReference type="InterPro" id="IPR036849">
    <property type="entry name" value="Enolase-like_C_sf"/>
</dbReference>
<dbReference type="EMBL" id="CP104064">
    <property type="protein sequence ID" value="WAH35584.1"/>
    <property type="molecule type" value="Genomic_DNA"/>
</dbReference>
<dbReference type="Gene3D" id="3.30.390.10">
    <property type="entry name" value="Enolase-like, N-terminal domain"/>
    <property type="match status" value="1"/>
</dbReference>
<keyword evidence="3" id="KW-0413">Isomerase</keyword>
<dbReference type="SUPFAM" id="SSF51604">
    <property type="entry name" value="Enolase C-terminal domain-like"/>
    <property type="match status" value="1"/>
</dbReference>
<evidence type="ECO:0000256" key="1">
    <source>
        <dbReference type="ARBA" id="ARBA00008031"/>
    </source>
</evidence>
<gene>
    <name evidence="5" type="ORF">NZD86_14985</name>
</gene>
<name>A0ABY6YY85_9BACL</name>
<keyword evidence="2" id="KW-0479">Metal-binding</keyword>
<protein>
    <submittedName>
        <fullName evidence="5">Mandelate racemase</fullName>
    </submittedName>
</protein>
<dbReference type="SFLD" id="SFLDS00001">
    <property type="entry name" value="Enolase"/>
    <property type="match status" value="1"/>
</dbReference>
<feature type="domain" description="Mandelate racemase/muconate lactonizing enzyme C-terminal" evidence="4">
    <location>
        <begin position="151"/>
        <end position="246"/>
    </location>
</feature>
<reference evidence="5" key="1">
    <citation type="submission" date="2022-08" db="EMBL/GenBank/DDBJ databases">
        <title>Alicyclobacillus dauci DSM2870, complete genome.</title>
        <authorList>
            <person name="Wang Q."/>
            <person name="Cai R."/>
            <person name="Wang Z."/>
        </authorList>
    </citation>
    <scope>NUCLEOTIDE SEQUENCE</scope>
    <source>
        <strain evidence="5">DSM 28700</strain>
    </source>
</reference>
<dbReference type="SMART" id="SM00922">
    <property type="entry name" value="MR_MLE"/>
    <property type="match status" value="1"/>
</dbReference>
<dbReference type="Pfam" id="PF13378">
    <property type="entry name" value="MR_MLE_C"/>
    <property type="match status" value="1"/>
</dbReference>
<evidence type="ECO:0000256" key="3">
    <source>
        <dbReference type="ARBA" id="ARBA00023235"/>
    </source>
</evidence>
<evidence type="ECO:0000259" key="4">
    <source>
        <dbReference type="SMART" id="SM00922"/>
    </source>
</evidence>
<dbReference type="Proteomes" id="UP001164803">
    <property type="component" value="Chromosome"/>
</dbReference>
<evidence type="ECO:0000313" key="5">
    <source>
        <dbReference type="EMBL" id="WAH35584.1"/>
    </source>
</evidence>
<dbReference type="Pfam" id="PF02746">
    <property type="entry name" value="MR_MLE_N"/>
    <property type="match status" value="1"/>
</dbReference>
<dbReference type="InterPro" id="IPR013341">
    <property type="entry name" value="Mandelate_racemase_N_dom"/>
</dbReference>
<keyword evidence="6" id="KW-1185">Reference proteome</keyword>
<evidence type="ECO:0000313" key="6">
    <source>
        <dbReference type="Proteomes" id="UP001164803"/>
    </source>
</evidence>
<dbReference type="InterPro" id="IPR029017">
    <property type="entry name" value="Enolase-like_N"/>
</dbReference>
<evidence type="ECO:0000256" key="2">
    <source>
        <dbReference type="ARBA" id="ARBA00022723"/>
    </source>
</evidence>
<dbReference type="RefSeq" id="WP_268042867.1">
    <property type="nucleotide sequence ID" value="NZ_CP104064.1"/>
</dbReference>
<sequence>MRIVSVDIFPMSLPMRQSFQIAAGSVGDRATGAPHVYVRVVTEEGFTGWGEARPSHRWSYETIETVVSTIRNYLAPAILGCRIDNLEGVHQAMDGVIANGPQIGQPIAKSAIDMAIHDAAARACHRPLSFLWSRPKPIDAALSYLISSRDPREVEAKAQAAISQGFTGIDVKIGFGLETDLAILEAIETVGQQVFLRVDANQGYQLSDARVVGNYLARIGANVFEQPLKAHDLHGHATLRSVIDVPIALDESILSPRDVMTAARVEACDAIVVKVTKMGGLGRAKLSGEIAHELGLDLLGGGLTESTLGLSAGALLFDAIGITHPVDLNGPFFLQDDPVVNKGNLEGGVIQLPIGDGLGCDISLTKLEEFTVST</sequence>
<dbReference type="SUPFAM" id="SSF54826">
    <property type="entry name" value="Enolase N-terminal domain-like"/>
    <property type="match status" value="1"/>
</dbReference>
<proteinExistence type="inferred from homology"/>